<feature type="domain" description="OB-fold nucleic acid binding" evidence="8">
    <location>
        <begin position="60"/>
        <end position="152"/>
    </location>
</feature>
<dbReference type="AlphaFoldDB" id="A0A1H1ZII1"/>
<feature type="domain" description="Exonuclease VII large subunit C-terminal" evidence="7">
    <location>
        <begin position="176"/>
        <end position="487"/>
    </location>
</feature>
<evidence type="ECO:0000313" key="10">
    <source>
        <dbReference type="Proteomes" id="UP000198481"/>
    </source>
</evidence>
<dbReference type="Pfam" id="PF02601">
    <property type="entry name" value="Exonuc_VII_L"/>
    <property type="match status" value="1"/>
</dbReference>
<dbReference type="InterPro" id="IPR020579">
    <property type="entry name" value="Exonuc_VII_lsu_C"/>
</dbReference>
<dbReference type="PANTHER" id="PTHR30008">
    <property type="entry name" value="EXODEOXYRIBONUCLEASE 7 LARGE SUBUNIT"/>
    <property type="match status" value="1"/>
</dbReference>
<evidence type="ECO:0000313" key="9">
    <source>
        <dbReference type="EMBL" id="SDT33601.1"/>
    </source>
</evidence>
<dbReference type="GO" id="GO:0006308">
    <property type="term" value="P:DNA catabolic process"/>
    <property type="evidence" value="ECO:0007669"/>
    <property type="project" value="UniProtKB-UniRule"/>
</dbReference>
<evidence type="ECO:0000256" key="4">
    <source>
        <dbReference type="ARBA" id="ARBA00022839"/>
    </source>
</evidence>
<evidence type="ECO:0000259" key="8">
    <source>
        <dbReference type="Pfam" id="PF13742"/>
    </source>
</evidence>
<evidence type="ECO:0000256" key="1">
    <source>
        <dbReference type="ARBA" id="ARBA00022490"/>
    </source>
</evidence>
<keyword evidence="3 5" id="KW-0378">Hydrolase</keyword>
<comment type="subcellular location">
    <subcellularLocation>
        <location evidence="5 6">Cytoplasm</location>
    </subcellularLocation>
</comment>
<dbReference type="InterPro" id="IPR025824">
    <property type="entry name" value="OB-fold_nuc-bd_dom"/>
</dbReference>
<dbReference type="HAMAP" id="MF_00378">
    <property type="entry name" value="Exonuc_7_L"/>
    <property type="match status" value="1"/>
</dbReference>
<sequence length="503" mass="56365">MLAIAVYQSQEYWMSRRNREQARSHKGFVRAHGDCSSNAFKLRPMIKDPFARLGLDREVLTVSQLNGRARVLLEDVFSNIWVEGEISNLARPASGHVYFTLKDSGAQVRCALFRQNAARVRQALKDGLAVKVRGKVSLFEGRGDYQLILDTVEPAGDGALRLAFDALKEKLSAEGLFSAERKVPLPAHPQRIGIISSPTGAVIRDIISVFRRRAPQVQLTLIPTAVQGREATAQIVRALKLADARGFDALILARGGGSLEDLWCFNEEAVARAVDACVTPIVSAVGHETDVSISDFVADVRAPTPSAAAELLAPDSNDLVRRVESLHRRLVMRIRDRLMRDRLRLEGMARRLRHPGERLRQQAQRLDDLDMRIRRAFERSLNTRRERLIRLETRLAGQHPGRQLAMLRQRLDSLAERLPRAMRDGLKGRRLQLHSQMQTLHVVSPLATLGRGYSILLDERGHAIRNAAQTHPGQRLNARLGEGELQVRVEDNHLTPVTLSLLD</sequence>
<keyword evidence="1 5" id="KW-0963">Cytoplasm</keyword>
<dbReference type="Gene3D" id="2.40.50.1010">
    <property type="match status" value="1"/>
</dbReference>
<name>A0A1H1ZII1_9PSED</name>
<evidence type="ECO:0000256" key="3">
    <source>
        <dbReference type="ARBA" id="ARBA00022801"/>
    </source>
</evidence>
<proteinExistence type="inferred from homology"/>
<dbReference type="GO" id="GO:0005737">
    <property type="term" value="C:cytoplasm"/>
    <property type="evidence" value="ECO:0007669"/>
    <property type="project" value="UniProtKB-SubCell"/>
</dbReference>
<evidence type="ECO:0000256" key="6">
    <source>
        <dbReference type="RuleBase" id="RU004355"/>
    </source>
</evidence>
<keyword evidence="2 5" id="KW-0540">Nuclease</keyword>
<dbReference type="GO" id="GO:0003676">
    <property type="term" value="F:nucleic acid binding"/>
    <property type="evidence" value="ECO:0007669"/>
    <property type="project" value="InterPro"/>
</dbReference>
<dbReference type="GO" id="GO:0009318">
    <property type="term" value="C:exodeoxyribonuclease VII complex"/>
    <property type="evidence" value="ECO:0007669"/>
    <property type="project" value="UniProtKB-UniRule"/>
</dbReference>
<evidence type="ECO:0000256" key="2">
    <source>
        <dbReference type="ARBA" id="ARBA00022722"/>
    </source>
</evidence>
<dbReference type="GO" id="GO:0008855">
    <property type="term" value="F:exodeoxyribonuclease VII activity"/>
    <property type="evidence" value="ECO:0007669"/>
    <property type="project" value="UniProtKB-UniRule"/>
</dbReference>
<comment type="catalytic activity">
    <reaction evidence="5 6">
        <text>Exonucleolytic cleavage in either 5'- to 3'- or 3'- to 5'-direction to yield nucleoside 5'-phosphates.</text>
        <dbReference type="EC" id="3.1.11.6"/>
    </reaction>
</comment>
<dbReference type="EMBL" id="LT629762">
    <property type="protein sequence ID" value="SDT33601.1"/>
    <property type="molecule type" value="Genomic_DNA"/>
</dbReference>
<dbReference type="Pfam" id="PF13742">
    <property type="entry name" value="tRNA_anti_2"/>
    <property type="match status" value="1"/>
</dbReference>
<gene>
    <name evidence="5" type="primary">xseA</name>
    <name evidence="9" type="ORF">SAMN05216222_3942</name>
</gene>
<comment type="similarity">
    <text evidence="5 6">Belongs to the XseA family.</text>
</comment>
<dbReference type="STRING" id="1148509.SAMN05216222_3942"/>
<organism evidence="9 10">
    <name type="scientific">Pseudomonas prosekii</name>
    <dbReference type="NCBI Taxonomy" id="1148509"/>
    <lineage>
        <taxon>Bacteria</taxon>
        <taxon>Pseudomonadati</taxon>
        <taxon>Pseudomonadota</taxon>
        <taxon>Gammaproteobacteria</taxon>
        <taxon>Pseudomonadales</taxon>
        <taxon>Pseudomonadaceae</taxon>
        <taxon>Pseudomonas</taxon>
    </lineage>
</organism>
<keyword evidence="4 5" id="KW-0269">Exonuclease</keyword>
<dbReference type="CDD" id="cd04489">
    <property type="entry name" value="ExoVII_LU_OBF"/>
    <property type="match status" value="1"/>
</dbReference>
<dbReference type="PANTHER" id="PTHR30008:SF0">
    <property type="entry name" value="EXODEOXYRIBONUCLEASE 7 LARGE SUBUNIT"/>
    <property type="match status" value="1"/>
</dbReference>
<comment type="subunit">
    <text evidence="5">Heterooligomer composed of large and small subunits.</text>
</comment>
<evidence type="ECO:0000256" key="5">
    <source>
        <dbReference type="HAMAP-Rule" id="MF_00378"/>
    </source>
</evidence>
<dbReference type="InterPro" id="IPR003753">
    <property type="entry name" value="Exonuc_VII_L"/>
</dbReference>
<dbReference type="NCBIfam" id="TIGR00237">
    <property type="entry name" value="xseA"/>
    <property type="match status" value="1"/>
</dbReference>
<protein>
    <recommendedName>
        <fullName evidence="5">Exodeoxyribonuclease 7 large subunit</fullName>
        <ecNumber evidence="5">3.1.11.6</ecNumber>
    </recommendedName>
    <alternativeName>
        <fullName evidence="5">Exodeoxyribonuclease VII large subunit</fullName>
        <shortName evidence="5">Exonuclease VII large subunit</shortName>
    </alternativeName>
</protein>
<comment type="function">
    <text evidence="5">Bidirectionally degrades single-stranded DNA into large acid-insoluble oligonucleotides, which are then degraded further into small acid-soluble oligonucleotides.</text>
</comment>
<reference evidence="9 10" key="1">
    <citation type="submission" date="2016-10" db="EMBL/GenBank/DDBJ databases">
        <authorList>
            <person name="de Groot N.N."/>
        </authorList>
    </citation>
    <scope>NUCLEOTIDE SEQUENCE [LARGE SCALE GENOMIC DNA]</scope>
    <source>
        <strain evidence="9 10">LMG 26867</strain>
    </source>
</reference>
<evidence type="ECO:0000259" key="7">
    <source>
        <dbReference type="Pfam" id="PF02601"/>
    </source>
</evidence>
<accession>A0A1H1ZII1</accession>
<dbReference type="Proteomes" id="UP000198481">
    <property type="component" value="Chromosome I"/>
</dbReference>
<dbReference type="EC" id="3.1.11.6" evidence="5"/>